<keyword evidence="2" id="KW-1185">Reference proteome</keyword>
<accession>A0A163WLD0</accession>
<dbReference type="AlphaFoldDB" id="A0A163WLD0"/>
<evidence type="ECO:0000313" key="2">
    <source>
        <dbReference type="Proteomes" id="UP000076630"/>
    </source>
</evidence>
<dbReference type="Proteomes" id="UP000076630">
    <property type="component" value="Unassembled WGS sequence"/>
</dbReference>
<protein>
    <submittedName>
        <fullName evidence="1">Uncharacterized protein</fullName>
    </submittedName>
</protein>
<gene>
    <name evidence="1" type="ORF">AV926_15290</name>
</gene>
<dbReference type="OrthoDB" id="1451476at2"/>
<proteinExistence type="predicted"/>
<organism evidence="1 2">
    <name type="scientific">Myroides marinus</name>
    <dbReference type="NCBI Taxonomy" id="703342"/>
    <lineage>
        <taxon>Bacteria</taxon>
        <taxon>Pseudomonadati</taxon>
        <taxon>Bacteroidota</taxon>
        <taxon>Flavobacteriia</taxon>
        <taxon>Flavobacteriales</taxon>
        <taxon>Flavobacteriaceae</taxon>
        <taxon>Myroides</taxon>
    </lineage>
</organism>
<comment type="caution">
    <text evidence="1">The sequence shown here is derived from an EMBL/GenBank/DDBJ whole genome shotgun (WGS) entry which is preliminary data.</text>
</comment>
<evidence type="ECO:0000313" key="1">
    <source>
        <dbReference type="EMBL" id="KZE76508.1"/>
    </source>
</evidence>
<reference evidence="1 2" key="1">
    <citation type="submission" date="2016-01" db="EMBL/GenBank/DDBJ databases">
        <title>Whole genome sequencing of Myroides marinus L41.</title>
        <authorList>
            <person name="Hong K.W."/>
        </authorList>
    </citation>
    <scope>NUCLEOTIDE SEQUENCE [LARGE SCALE GENOMIC DNA]</scope>
    <source>
        <strain evidence="1 2">L41</strain>
    </source>
</reference>
<dbReference type="EMBL" id="LQNU01000076">
    <property type="protein sequence ID" value="KZE76508.1"/>
    <property type="molecule type" value="Genomic_DNA"/>
</dbReference>
<name>A0A163WLD0_9FLAO</name>
<sequence>MKRILLLGTLLFTMHNIYAQSPKKNVESNYEKSSSELLNRSEYYELTADQRNRIIERKRSIGREFAAIGRDHSLTGREKGQKKRQLSMSFRNDIYAILNESQKVKWDKESYNKYQVSTAKAEIEYKLELLEIEYEKDIKNIETKYRNNDSKRKLEKNNRKAEYKLQKSELKRLKDNLS</sequence>
<dbReference type="RefSeq" id="WP_038985791.1">
    <property type="nucleotide sequence ID" value="NZ_JACAJU010000044.1"/>
</dbReference>